<reference evidence="10 11" key="2">
    <citation type="journal article" date="2012" name="Stand. Genomic Sci.">
        <title>Complete genome sequence of the moderately thermophilic mineral-sulfide-oxidizing firmicute Sulfobacillus acidophilus type strain (NAL(T)).</title>
        <authorList>
            <person name="Anderson I."/>
            <person name="Chertkov O."/>
            <person name="Chen A."/>
            <person name="Saunders E."/>
            <person name="Lapidus A."/>
            <person name="Nolan M."/>
            <person name="Lucas S."/>
            <person name="Hammon N."/>
            <person name="Deshpande S."/>
            <person name="Cheng J.F."/>
            <person name="Han C."/>
            <person name="Tapia R."/>
            <person name="Goodwin L.A."/>
            <person name="Pitluck S."/>
            <person name="Liolios K."/>
            <person name="Pagani I."/>
            <person name="Ivanova N."/>
            <person name="Mikhailova N."/>
            <person name="Pati A."/>
            <person name="Palaniappan K."/>
            <person name="Land M."/>
            <person name="Pan C."/>
            <person name="Rohde M."/>
            <person name="Pukall R."/>
            <person name="Goker M."/>
            <person name="Detter J.C."/>
            <person name="Woyke T."/>
            <person name="Bristow J."/>
            <person name="Eisen J.A."/>
            <person name="Markowitz V."/>
            <person name="Hugenholtz P."/>
            <person name="Kyrpides N.C."/>
            <person name="Klenk H.P."/>
            <person name="Mavromatis K."/>
        </authorList>
    </citation>
    <scope>NUCLEOTIDE SEQUENCE [LARGE SCALE GENOMIC DNA]</scope>
    <source>
        <strain evidence="11">ATCC 700253 / DSM 10332 / NAL</strain>
    </source>
</reference>
<gene>
    <name evidence="10" type="ordered locus">Sulac_0193</name>
</gene>
<evidence type="ECO:0000256" key="4">
    <source>
        <dbReference type="ARBA" id="ARBA00022695"/>
    </source>
</evidence>
<feature type="domain" description="MannoseP isomerase/GMP-like beta-helix" evidence="9">
    <location>
        <begin position="287"/>
        <end position="341"/>
    </location>
</feature>
<dbReference type="STRING" id="679936.Sulac_0193"/>
<dbReference type="Pfam" id="PF00483">
    <property type="entry name" value="NTP_transferase"/>
    <property type="match status" value="1"/>
</dbReference>
<keyword evidence="5" id="KW-0547">Nucleotide-binding</keyword>
<dbReference type="CDD" id="cd02509">
    <property type="entry name" value="GDP-M1P_Guanylyltransferase"/>
    <property type="match status" value="1"/>
</dbReference>
<dbReference type="EMBL" id="CP003179">
    <property type="protein sequence ID" value="AEW03765.1"/>
    <property type="molecule type" value="Genomic_DNA"/>
</dbReference>
<sequence>MARWLVILAGGRGERFWPLSRQMHPKQFLTLTGNRSMIRTTRDRVQGIVDDAHTWVVTGVDYVEKVQQHLPAIPVDHILGEPVGRNTAPSIAWAAMAIYRQDPFGSILVLPSDHVIQNEPEFRRLAKRALDAAEQYGGLYTFGILPTHPETGYGYIERDGRAFGEPDILSVVRFVEKPPRAVAEEMLATGRFFWNSGMFAFRAGDFLSAVEMFLPELWQGVQALTENPRQVDTIFPELPEISVDHGIMEKARNVYVLPADIGWDDVGTFAALARLLPRTPDRNAAHGQAVFVESENVTAISDGPVVSFIGVRDLYVIATHDAVLILSPDRSQDVRKVVQALKEEGNHDHIL</sequence>
<dbReference type="InterPro" id="IPR054566">
    <property type="entry name" value="ManC/GMP-like_b-helix"/>
</dbReference>
<reference evidence="11" key="1">
    <citation type="submission" date="2011-12" db="EMBL/GenBank/DDBJ databases">
        <title>The complete genome of chromosome of Sulfobacillus acidophilus DSM 10332.</title>
        <authorList>
            <person name="Lucas S."/>
            <person name="Han J."/>
            <person name="Lapidus A."/>
            <person name="Bruce D."/>
            <person name="Goodwin L."/>
            <person name="Pitluck S."/>
            <person name="Peters L."/>
            <person name="Kyrpides N."/>
            <person name="Mavromatis K."/>
            <person name="Ivanova N."/>
            <person name="Mikhailova N."/>
            <person name="Chertkov O."/>
            <person name="Saunders E."/>
            <person name="Detter J.C."/>
            <person name="Tapia R."/>
            <person name="Han C."/>
            <person name="Land M."/>
            <person name="Hauser L."/>
            <person name="Markowitz V."/>
            <person name="Cheng J.-F."/>
            <person name="Hugenholtz P."/>
            <person name="Woyke T."/>
            <person name="Wu D."/>
            <person name="Pukall R."/>
            <person name="Gehrich-Schroeter G."/>
            <person name="Schneider S."/>
            <person name="Klenk H.-P."/>
            <person name="Eisen J.A."/>
        </authorList>
    </citation>
    <scope>NUCLEOTIDE SEQUENCE [LARGE SCALE GENOMIC DNA]</scope>
    <source>
        <strain evidence="11">ATCC 700253 / DSM 10332 / NAL</strain>
    </source>
</reference>
<comment type="catalytic activity">
    <reaction evidence="7">
        <text>alpha-D-mannose 1-phosphate + GTP + H(+) = GDP-alpha-D-mannose + diphosphate</text>
        <dbReference type="Rhea" id="RHEA:15229"/>
        <dbReference type="ChEBI" id="CHEBI:15378"/>
        <dbReference type="ChEBI" id="CHEBI:33019"/>
        <dbReference type="ChEBI" id="CHEBI:37565"/>
        <dbReference type="ChEBI" id="CHEBI:57527"/>
        <dbReference type="ChEBI" id="CHEBI:58409"/>
        <dbReference type="EC" id="2.7.7.13"/>
    </reaction>
</comment>
<dbReference type="InterPro" id="IPR029044">
    <property type="entry name" value="Nucleotide-diphossugar_trans"/>
</dbReference>
<evidence type="ECO:0000256" key="2">
    <source>
        <dbReference type="ARBA" id="ARBA00012387"/>
    </source>
</evidence>
<keyword evidence="4 10" id="KW-0548">Nucleotidyltransferase</keyword>
<dbReference type="GO" id="GO:0009298">
    <property type="term" value="P:GDP-mannose biosynthetic process"/>
    <property type="evidence" value="ECO:0007669"/>
    <property type="project" value="TreeGrafter"/>
</dbReference>
<name>G8TWC2_SULAD</name>
<dbReference type="SUPFAM" id="SSF159283">
    <property type="entry name" value="Guanosine diphospho-D-mannose pyrophosphorylase/mannose-6-phosphate isomerase linker domain"/>
    <property type="match status" value="1"/>
</dbReference>
<dbReference type="AlphaFoldDB" id="G8TWC2"/>
<comment type="similarity">
    <text evidence="1">Belongs to the mannose-6-phosphate isomerase type 2 family.</text>
</comment>
<dbReference type="Pfam" id="PF22640">
    <property type="entry name" value="ManC_GMP_beta-helix"/>
    <property type="match status" value="1"/>
</dbReference>
<dbReference type="FunFam" id="3.90.550.10:FF:000046">
    <property type="entry name" value="Mannose-1-phosphate guanylyltransferase (GDP)"/>
    <property type="match status" value="1"/>
</dbReference>
<evidence type="ECO:0000256" key="3">
    <source>
        <dbReference type="ARBA" id="ARBA00022679"/>
    </source>
</evidence>
<dbReference type="PANTHER" id="PTHR46390:SF1">
    <property type="entry name" value="MANNOSE-1-PHOSPHATE GUANYLYLTRANSFERASE"/>
    <property type="match status" value="1"/>
</dbReference>
<dbReference type="Proteomes" id="UP000005439">
    <property type="component" value="Chromosome"/>
</dbReference>
<dbReference type="EC" id="2.7.7.13" evidence="2"/>
<proteinExistence type="inferred from homology"/>
<evidence type="ECO:0000256" key="7">
    <source>
        <dbReference type="ARBA" id="ARBA00047343"/>
    </source>
</evidence>
<dbReference type="PATRIC" id="fig|679936.5.peg.197"/>
<dbReference type="InterPro" id="IPR051161">
    <property type="entry name" value="Mannose-6P_isomerase_type2"/>
</dbReference>
<dbReference type="PANTHER" id="PTHR46390">
    <property type="entry name" value="MANNOSE-1-PHOSPHATE GUANYLYLTRANSFERASE"/>
    <property type="match status" value="1"/>
</dbReference>
<keyword evidence="6" id="KW-0342">GTP-binding</keyword>
<protein>
    <recommendedName>
        <fullName evidence="2">mannose-1-phosphate guanylyltransferase</fullName>
        <ecNumber evidence="2">2.7.7.13</ecNumber>
    </recommendedName>
</protein>
<dbReference type="InterPro" id="IPR005835">
    <property type="entry name" value="NTP_transferase_dom"/>
</dbReference>
<feature type="domain" description="Nucleotidyl transferase" evidence="8">
    <location>
        <begin position="6"/>
        <end position="274"/>
    </location>
</feature>
<evidence type="ECO:0000259" key="9">
    <source>
        <dbReference type="Pfam" id="PF22640"/>
    </source>
</evidence>
<dbReference type="HOGENOM" id="CLU_035527_0_1_9"/>
<dbReference type="KEGG" id="sap:Sulac_0193"/>
<organism evidence="10 11">
    <name type="scientific">Sulfobacillus acidophilus (strain ATCC 700253 / DSM 10332 / NAL)</name>
    <dbReference type="NCBI Taxonomy" id="679936"/>
    <lineage>
        <taxon>Bacteria</taxon>
        <taxon>Bacillati</taxon>
        <taxon>Bacillota</taxon>
        <taxon>Clostridia</taxon>
        <taxon>Eubacteriales</taxon>
        <taxon>Clostridiales Family XVII. Incertae Sedis</taxon>
        <taxon>Sulfobacillus</taxon>
    </lineage>
</organism>
<evidence type="ECO:0000313" key="10">
    <source>
        <dbReference type="EMBL" id="AEW03765.1"/>
    </source>
</evidence>
<keyword evidence="11" id="KW-1185">Reference proteome</keyword>
<evidence type="ECO:0000256" key="1">
    <source>
        <dbReference type="ARBA" id="ARBA00006115"/>
    </source>
</evidence>
<evidence type="ECO:0000259" key="8">
    <source>
        <dbReference type="Pfam" id="PF00483"/>
    </source>
</evidence>
<dbReference type="GO" id="GO:0004475">
    <property type="term" value="F:mannose-1-phosphate guanylyltransferase (GTP) activity"/>
    <property type="evidence" value="ECO:0007669"/>
    <property type="project" value="UniProtKB-EC"/>
</dbReference>
<dbReference type="Gene3D" id="3.90.550.10">
    <property type="entry name" value="Spore Coat Polysaccharide Biosynthesis Protein SpsA, Chain A"/>
    <property type="match status" value="1"/>
</dbReference>
<evidence type="ECO:0000256" key="6">
    <source>
        <dbReference type="ARBA" id="ARBA00023134"/>
    </source>
</evidence>
<dbReference type="SUPFAM" id="SSF53448">
    <property type="entry name" value="Nucleotide-diphospho-sugar transferases"/>
    <property type="match status" value="1"/>
</dbReference>
<keyword evidence="3 10" id="KW-0808">Transferase</keyword>
<evidence type="ECO:0000313" key="11">
    <source>
        <dbReference type="Proteomes" id="UP000005439"/>
    </source>
</evidence>
<evidence type="ECO:0000256" key="5">
    <source>
        <dbReference type="ARBA" id="ARBA00022741"/>
    </source>
</evidence>
<dbReference type="GO" id="GO:0005525">
    <property type="term" value="F:GTP binding"/>
    <property type="evidence" value="ECO:0007669"/>
    <property type="project" value="UniProtKB-KW"/>
</dbReference>
<dbReference type="InterPro" id="IPR049577">
    <property type="entry name" value="GMPP_N"/>
</dbReference>
<accession>G8TWC2</accession>